<keyword evidence="2" id="KW-1185">Reference proteome</keyword>
<reference evidence="1 2" key="1">
    <citation type="submission" date="2016-11" db="EMBL/GenBank/DDBJ databases">
        <authorList>
            <person name="Jaros S."/>
            <person name="Januszkiewicz K."/>
            <person name="Wedrychowicz H."/>
        </authorList>
    </citation>
    <scope>NUCLEOTIDE SEQUENCE [LARGE SCALE GENOMIC DNA]</scope>
    <source>
        <strain evidence="1 2">DSM 18119</strain>
    </source>
</reference>
<dbReference type="STRING" id="1121884.SAMN02745131_01365"/>
<gene>
    <name evidence="1" type="ORF">SAMN02745131_01365</name>
</gene>
<organism evidence="1 2">
    <name type="scientific">Flavisolibacter ginsengisoli DSM 18119</name>
    <dbReference type="NCBI Taxonomy" id="1121884"/>
    <lineage>
        <taxon>Bacteria</taxon>
        <taxon>Pseudomonadati</taxon>
        <taxon>Bacteroidota</taxon>
        <taxon>Chitinophagia</taxon>
        <taxon>Chitinophagales</taxon>
        <taxon>Chitinophagaceae</taxon>
        <taxon>Flavisolibacter</taxon>
    </lineage>
</organism>
<sequence>MIYVFKTTVRTKIQAKKLKPHIDQLLVKAKWNFDLDDCDKVLRIDSEENIISPIISLLRNNQFECEELE</sequence>
<dbReference type="OrthoDB" id="1036397at2"/>
<evidence type="ECO:0000313" key="1">
    <source>
        <dbReference type="EMBL" id="SHE89375.1"/>
    </source>
</evidence>
<dbReference type="Proteomes" id="UP000184048">
    <property type="component" value="Unassembled WGS sequence"/>
</dbReference>
<proteinExistence type="predicted"/>
<evidence type="ECO:0000313" key="2">
    <source>
        <dbReference type="Proteomes" id="UP000184048"/>
    </source>
</evidence>
<protein>
    <submittedName>
        <fullName evidence="1">Uncharacterized protein</fullName>
    </submittedName>
</protein>
<dbReference type="RefSeq" id="WP_072834576.1">
    <property type="nucleotide sequence ID" value="NZ_FQUU01000004.1"/>
</dbReference>
<accession>A0A1M4X7I7</accession>
<name>A0A1M4X7I7_9BACT</name>
<dbReference type="AlphaFoldDB" id="A0A1M4X7I7"/>
<dbReference type="EMBL" id="FQUU01000004">
    <property type="protein sequence ID" value="SHE89375.1"/>
    <property type="molecule type" value="Genomic_DNA"/>
</dbReference>